<accession>M1VMK4</accession>
<evidence type="ECO:0000256" key="15">
    <source>
        <dbReference type="ARBA" id="ARBA00047899"/>
    </source>
</evidence>
<evidence type="ECO:0000256" key="9">
    <source>
        <dbReference type="ARBA" id="ARBA00022723"/>
    </source>
</evidence>
<sequence length="561" mass="62382">MEHSGSRAPLDPEGAGARTQDSFRVFYSQDDVNGGKLYIGEKLKSKVVRKLHSLSIEEGNARIAESSDSALEEGTSDASREGSFAPSPRASSARAAETVECPKVLSGESARDVAAHKDEPMVSIAGPRDHASAEAKSIDNRTWGAARSSKDLSLDDPIRPVVSAHPVEAHSDRHTFAFENLSSRPHIRESRPKFISKYVLGARLGEGAYAKVKEAMDTTTLRIVACKIVDKRFLRKVRGGLENVRREIAIMRSLDHPNIVRLLDVIDGEDSMKLYIFMELSNGCTVQELMERAPQKRLPPGQAQSFFAQLIEGLAYIHSRNIVHRDIKPSNLMLATDGVLKIADFGVAEFLDKFDAEGRITRTVGSPAFQAPEIARGNGMFLGRKVDAWAAGVTLYMMLTGEAPFKGSNQFELFRNIGRGEFHMPSDLIDEECQDLLRRLMEVNPEVRSTVDDLRDHNWLRKRYDDEHAWIPIPRRHPKILDMVSRLYEDDPEMSTQSTSPIESDAEKSSVQRAQRPTSIVTTQLGDRRSITNEGAAEPTLEQGESGSPGESSWRKRCTLM</sequence>
<gene>
    <name evidence="20" type="ORF">CYME_CMT325C</name>
</gene>
<dbReference type="OrthoDB" id="68483at2759"/>
<dbReference type="FunFam" id="3.30.200.20:FF:000042">
    <property type="entry name" value="Aurora kinase A"/>
    <property type="match status" value="1"/>
</dbReference>
<dbReference type="GO" id="GO:0030010">
    <property type="term" value="P:establishment of cell polarity"/>
    <property type="evidence" value="ECO:0007669"/>
    <property type="project" value="InterPro"/>
</dbReference>
<dbReference type="GO" id="GO:0046872">
    <property type="term" value="F:metal ion binding"/>
    <property type="evidence" value="ECO:0007669"/>
    <property type="project" value="UniProtKB-KW"/>
</dbReference>
<keyword evidence="10 17" id="KW-0547">Nucleotide-binding</keyword>
<dbReference type="RefSeq" id="XP_005539324.1">
    <property type="nucleotide sequence ID" value="XM_005539267.1"/>
</dbReference>
<dbReference type="SMR" id="M1VMK4"/>
<evidence type="ECO:0000313" key="20">
    <source>
        <dbReference type="EMBL" id="BAM83288.1"/>
    </source>
</evidence>
<keyword evidence="13" id="KW-0460">Magnesium</keyword>
<evidence type="ECO:0000256" key="12">
    <source>
        <dbReference type="ARBA" id="ARBA00022840"/>
    </source>
</evidence>
<comment type="catalytic activity">
    <reaction evidence="16">
        <text>L-seryl-[protein] + ATP = O-phospho-L-seryl-[protein] + ADP + H(+)</text>
        <dbReference type="Rhea" id="RHEA:17989"/>
        <dbReference type="Rhea" id="RHEA-COMP:9863"/>
        <dbReference type="Rhea" id="RHEA-COMP:11604"/>
        <dbReference type="ChEBI" id="CHEBI:15378"/>
        <dbReference type="ChEBI" id="CHEBI:29999"/>
        <dbReference type="ChEBI" id="CHEBI:30616"/>
        <dbReference type="ChEBI" id="CHEBI:83421"/>
        <dbReference type="ChEBI" id="CHEBI:456216"/>
        <dbReference type="EC" id="2.7.11.1"/>
    </reaction>
</comment>
<evidence type="ECO:0000256" key="11">
    <source>
        <dbReference type="ARBA" id="ARBA00022777"/>
    </source>
</evidence>
<keyword evidence="6" id="KW-0963">Cytoplasm</keyword>
<evidence type="ECO:0000256" key="6">
    <source>
        <dbReference type="ARBA" id="ARBA00022490"/>
    </source>
</evidence>
<dbReference type="GO" id="GO:0001558">
    <property type="term" value="P:regulation of cell growth"/>
    <property type="evidence" value="ECO:0007669"/>
    <property type="project" value="InterPro"/>
</dbReference>
<keyword evidence="14" id="KW-0464">Manganese</keyword>
<evidence type="ECO:0000313" key="21">
    <source>
        <dbReference type="Proteomes" id="UP000007014"/>
    </source>
</evidence>
<feature type="compositionally biased region" description="Basic and acidic residues" evidence="18">
    <location>
        <begin position="109"/>
        <end position="120"/>
    </location>
</feature>
<comment type="subcellular location">
    <subcellularLocation>
        <location evidence="3">Cytoplasm</location>
    </subcellularLocation>
</comment>
<proteinExistence type="inferred from homology"/>
<comment type="cofactor">
    <cofactor evidence="2">
        <name>Mg(2+)</name>
        <dbReference type="ChEBI" id="CHEBI:18420"/>
    </cofactor>
</comment>
<dbReference type="PANTHER" id="PTHR24346">
    <property type="entry name" value="MAP/MICROTUBULE AFFINITY-REGULATING KINASE"/>
    <property type="match status" value="1"/>
</dbReference>
<keyword evidence="11 20" id="KW-0418">Kinase</keyword>
<evidence type="ECO:0000256" key="10">
    <source>
        <dbReference type="ARBA" id="ARBA00022741"/>
    </source>
</evidence>
<evidence type="ECO:0000256" key="5">
    <source>
        <dbReference type="ARBA" id="ARBA00012513"/>
    </source>
</evidence>
<feature type="compositionally biased region" description="Low complexity" evidence="18">
    <location>
        <begin position="85"/>
        <end position="96"/>
    </location>
</feature>
<keyword evidence="12 17" id="KW-0067">ATP-binding</keyword>
<feature type="region of interest" description="Disordered" evidence="18">
    <location>
        <begin position="1"/>
        <end position="21"/>
    </location>
</feature>
<dbReference type="EMBL" id="AP006502">
    <property type="protein sequence ID" value="BAM83288.1"/>
    <property type="molecule type" value="Genomic_DNA"/>
</dbReference>
<comment type="cofactor">
    <cofactor evidence="1">
        <name>Mn(2+)</name>
        <dbReference type="ChEBI" id="CHEBI:29035"/>
    </cofactor>
</comment>
<evidence type="ECO:0000256" key="18">
    <source>
        <dbReference type="SAM" id="MobiDB-lite"/>
    </source>
</evidence>
<dbReference type="InterPro" id="IPR008271">
    <property type="entry name" value="Ser/Thr_kinase_AS"/>
</dbReference>
<dbReference type="GO" id="GO:0042593">
    <property type="term" value="P:glucose homeostasis"/>
    <property type="evidence" value="ECO:0007669"/>
    <property type="project" value="InterPro"/>
</dbReference>
<dbReference type="Gramene" id="CMT325CT">
    <property type="protein sequence ID" value="CMT325CT"/>
    <property type="gene ID" value="CMT325C"/>
</dbReference>
<dbReference type="CDD" id="cd14119">
    <property type="entry name" value="STKc_LKB1"/>
    <property type="match status" value="1"/>
</dbReference>
<dbReference type="KEGG" id="cme:CYME_CMT325C"/>
<evidence type="ECO:0000256" key="4">
    <source>
        <dbReference type="ARBA" id="ARBA00009985"/>
    </source>
</evidence>
<evidence type="ECO:0000256" key="2">
    <source>
        <dbReference type="ARBA" id="ARBA00001946"/>
    </source>
</evidence>
<dbReference type="InterPro" id="IPR011009">
    <property type="entry name" value="Kinase-like_dom_sf"/>
</dbReference>
<dbReference type="Pfam" id="PF00069">
    <property type="entry name" value="Pkinase"/>
    <property type="match status" value="1"/>
</dbReference>
<dbReference type="InterPro" id="IPR017441">
    <property type="entry name" value="Protein_kinase_ATP_BS"/>
</dbReference>
<dbReference type="EC" id="2.7.11.1" evidence="5"/>
<evidence type="ECO:0000256" key="14">
    <source>
        <dbReference type="ARBA" id="ARBA00023211"/>
    </source>
</evidence>
<feature type="compositionally biased region" description="Basic and acidic residues" evidence="18">
    <location>
        <begin position="127"/>
        <end position="138"/>
    </location>
</feature>
<name>M1VMK4_CYAM1</name>
<dbReference type="GO" id="GO:0005524">
    <property type="term" value="F:ATP binding"/>
    <property type="evidence" value="ECO:0007669"/>
    <property type="project" value="UniProtKB-UniRule"/>
</dbReference>
<dbReference type="STRING" id="280699.M1VMK4"/>
<evidence type="ECO:0000259" key="19">
    <source>
        <dbReference type="PROSITE" id="PS50011"/>
    </source>
</evidence>
<dbReference type="GO" id="GO:0035556">
    <property type="term" value="P:intracellular signal transduction"/>
    <property type="evidence" value="ECO:0007669"/>
    <property type="project" value="TreeGrafter"/>
</dbReference>
<feature type="region of interest" description="Disordered" evidence="18">
    <location>
        <begin position="57"/>
        <end position="138"/>
    </location>
</feature>
<reference evidence="20 21" key="2">
    <citation type="journal article" date="2007" name="BMC Biol.">
        <title>A 100%-complete sequence reveals unusually simple genomic features in the hot-spring red alga Cyanidioschyzon merolae.</title>
        <authorList>
            <person name="Nozaki H."/>
            <person name="Takano H."/>
            <person name="Misumi O."/>
            <person name="Terasawa K."/>
            <person name="Matsuzaki M."/>
            <person name="Maruyama S."/>
            <person name="Nishida K."/>
            <person name="Yagisawa F."/>
            <person name="Yoshida Y."/>
            <person name="Fujiwara T."/>
            <person name="Takio S."/>
            <person name="Tamura K."/>
            <person name="Chung S.J."/>
            <person name="Nakamura S."/>
            <person name="Kuroiwa H."/>
            <person name="Tanaka K."/>
            <person name="Sato N."/>
            <person name="Kuroiwa T."/>
        </authorList>
    </citation>
    <scope>NUCLEOTIDE SEQUENCE [LARGE SCALE GENOMIC DNA]</scope>
    <source>
        <strain evidence="20 21">10D</strain>
    </source>
</reference>
<dbReference type="SUPFAM" id="SSF56112">
    <property type="entry name" value="Protein kinase-like (PK-like)"/>
    <property type="match status" value="1"/>
</dbReference>
<evidence type="ECO:0000256" key="13">
    <source>
        <dbReference type="ARBA" id="ARBA00022842"/>
    </source>
</evidence>
<dbReference type="PROSITE" id="PS00108">
    <property type="entry name" value="PROTEIN_KINASE_ST"/>
    <property type="match status" value="1"/>
</dbReference>
<dbReference type="PROSITE" id="PS50011">
    <property type="entry name" value="PROTEIN_KINASE_DOM"/>
    <property type="match status" value="1"/>
</dbReference>
<dbReference type="AlphaFoldDB" id="M1VMK4"/>
<reference evidence="20 21" key="1">
    <citation type="journal article" date="2004" name="Nature">
        <title>Genome sequence of the ultrasmall unicellular red alga Cyanidioschyzon merolae 10D.</title>
        <authorList>
            <person name="Matsuzaki M."/>
            <person name="Misumi O."/>
            <person name="Shin-i T."/>
            <person name="Maruyama S."/>
            <person name="Takahara M."/>
            <person name="Miyagishima S."/>
            <person name="Mori T."/>
            <person name="Nishida K."/>
            <person name="Yagisawa F."/>
            <person name="Nishida K."/>
            <person name="Yoshida Y."/>
            <person name="Nishimura Y."/>
            <person name="Nakao S."/>
            <person name="Kobayashi T."/>
            <person name="Momoyama Y."/>
            <person name="Higashiyama T."/>
            <person name="Minoda A."/>
            <person name="Sano M."/>
            <person name="Nomoto H."/>
            <person name="Oishi K."/>
            <person name="Hayashi H."/>
            <person name="Ohta F."/>
            <person name="Nishizaka S."/>
            <person name="Haga S."/>
            <person name="Miura S."/>
            <person name="Morishita T."/>
            <person name="Kabeya Y."/>
            <person name="Terasawa K."/>
            <person name="Suzuki Y."/>
            <person name="Ishii Y."/>
            <person name="Asakawa S."/>
            <person name="Takano H."/>
            <person name="Ohta N."/>
            <person name="Kuroiwa H."/>
            <person name="Tanaka K."/>
            <person name="Shimizu N."/>
            <person name="Sugano S."/>
            <person name="Sato N."/>
            <person name="Nozaki H."/>
            <person name="Ogasawara N."/>
            <person name="Kohara Y."/>
            <person name="Kuroiwa T."/>
        </authorList>
    </citation>
    <scope>NUCLEOTIDE SEQUENCE [LARGE SCALE GENOMIC DNA]</scope>
    <source>
        <strain evidence="20 21">10D</strain>
    </source>
</reference>
<evidence type="ECO:0000256" key="3">
    <source>
        <dbReference type="ARBA" id="ARBA00004496"/>
    </source>
</evidence>
<comment type="similarity">
    <text evidence="4">Belongs to the protein kinase superfamily. CAMK Ser/Thr protein kinase family. LKB1 subfamily.</text>
</comment>
<keyword evidence="21" id="KW-1185">Reference proteome</keyword>
<keyword evidence="7" id="KW-0723">Serine/threonine-protein kinase</keyword>
<dbReference type="eggNOG" id="KOG0583">
    <property type="taxonomic scope" value="Eukaryota"/>
</dbReference>
<comment type="catalytic activity">
    <reaction evidence="15">
        <text>L-threonyl-[protein] + ATP = O-phospho-L-threonyl-[protein] + ADP + H(+)</text>
        <dbReference type="Rhea" id="RHEA:46608"/>
        <dbReference type="Rhea" id="RHEA-COMP:11060"/>
        <dbReference type="Rhea" id="RHEA-COMP:11605"/>
        <dbReference type="ChEBI" id="CHEBI:15378"/>
        <dbReference type="ChEBI" id="CHEBI:30013"/>
        <dbReference type="ChEBI" id="CHEBI:30616"/>
        <dbReference type="ChEBI" id="CHEBI:61977"/>
        <dbReference type="ChEBI" id="CHEBI:456216"/>
        <dbReference type="EC" id="2.7.11.1"/>
    </reaction>
</comment>
<dbReference type="GO" id="GO:0004674">
    <property type="term" value="F:protein serine/threonine kinase activity"/>
    <property type="evidence" value="ECO:0007669"/>
    <property type="project" value="UniProtKB-KW"/>
</dbReference>
<dbReference type="InterPro" id="IPR000719">
    <property type="entry name" value="Prot_kinase_dom"/>
</dbReference>
<dbReference type="Proteomes" id="UP000007014">
    <property type="component" value="Chromosome 20"/>
</dbReference>
<feature type="compositionally biased region" description="Polar residues" evidence="18">
    <location>
        <begin position="511"/>
        <end position="525"/>
    </location>
</feature>
<feature type="region of interest" description="Disordered" evidence="18">
    <location>
        <begin position="491"/>
        <end position="561"/>
    </location>
</feature>
<evidence type="ECO:0000256" key="8">
    <source>
        <dbReference type="ARBA" id="ARBA00022679"/>
    </source>
</evidence>
<feature type="binding site" evidence="17">
    <location>
        <position position="227"/>
    </location>
    <ligand>
        <name>ATP</name>
        <dbReference type="ChEBI" id="CHEBI:30616"/>
    </ligand>
</feature>
<dbReference type="PANTHER" id="PTHR24346:SF94">
    <property type="entry name" value="NON-SPECIFIC SERINE_THREONINE PROTEIN KINASE"/>
    <property type="match status" value="1"/>
</dbReference>
<evidence type="ECO:0000256" key="17">
    <source>
        <dbReference type="PROSITE-ProRule" id="PRU10141"/>
    </source>
</evidence>
<dbReference type="GO" id="GO:0030295">
    <property type="term" value="F:protein kinase activator activity"/>
    <property type="evidence" value="ECO:0007669"/>
    <property type="project" value="InterPro"/>
</dbReference>
<keyword evidence="9" id="KW-0479">Metal-binding</keyword>
<dbReference type="Gene3D" id="3.30.200.20">
    <property type="entry name" value="Phosphorylase Kinase, domain 1"/>
    <property type="match status" value="1"/>
</dbReference>
<dbReference type="Gene3D" id="1.10.510.10">
    <property type="entry name" value="Transferase(Phosphotransferase) domain 1"/>
    <property type="match status" value="1"/>
</dbReference>
<dbReference type="InterPro" id="IPR039154">
    <property type="entry name" value="LKB1_c"/>
</dbReference>
<feature type="domain" description="Protein kinase" evidence="19">
    <location>
        <begin position="198"/>
        <end position="460"/>
    </location>
</feature>
<feature type="compositionally biased region" description="Low complexity" evidence="18">
    <location>
        <begin position="542"/>
        <end position="552"/>
    </location>
</feature>
<dbReference type="FunFam" id="1.10.510.10:FF:000571">
    <property type="entry name" value="Maternal embryonic leucine zipper kinase"/>
    <property type="match status" value="1"/>
</dbReference>
<protein>
    <recommendedName>
        <fullName evidence="5">non-specific serine/threonine protein kinase</fullName>
        <ecNumber evidence="5">2.7.11.1</ecNumber>
    </recommendedName>
</protein>
<keyword evidence="8" id="KW-0808">Transferase</keyword>
<organism evidence="20 21">
    <name type="scientific">Cyanidioschyzon merolae (strain NIES-3377 / 10D)</name>
    <name type="common">Unicellular red alga</name>
    <dbReference type="NCBI Taxonomy" id="280699"/>
    <lineage>
        <taxon>Eukaryota</taxon>
        <taxon>Rhodophyta</taxon>
        <taxon>Bangiophyceae</taxon>
        <taxon>Cyanidiales</taxon>
        <taxon>Cyanidiaceae</taxon>
        <taxon>Cyanidioschyzon</taxon>
    </lineage>
</organism>
<evidence type="ECO:0000256" key="7">
    <source>
        <dbReference type="ARBA" id="ARBA00022527"/>
    </source>
</evidence>
<dbReference type="HOGENOM" id="CLU_486066_0_0_1"/>
<dbReference type="PROSITE" id="PS00107">
    <property type="entry name" value="PROTEIN_KINASE_ATP"/>
    <property type="match status" value="1"/>
</dbReference>
<evidence type="ECO:0000256" key="1">
    <source>
        <dbReference type="ARBA" id="ARBA00001936"/>
    </source>
</evidence>
<dbReference type="OMA" id="KTDITHF"/>
<dbReference type="SMART" id="SM00220">
    <property type="entry name" value="S_TKc"/>
    <property type="match status" value="1"/>
</dbReference>
<dbReference type="GO" id="GO:0005737">
    <property type="term" value="C:cytoplasm"/>
    <property type="evidence" value="ECO:0007669"/>
    <property type="project" value="UniProtKB-SubCell"/>
</dbReference>
<dbReference type="GeneID" id="16998044"/>
<evidence type="ECO:0000256" key="16">
    <source>
        <dbReference type="ARBA" id="ARBA00048679"/>
    </source>
</evidence>